<organism evidence="1">
    <name type="scientific">Phaffia rhodozyma</name>
    <name type="common">Yeast</name>
    <name type="synonym">Xanthophyllomyces dendrorhous</name>
    <dbReference type="NCBI Taxonomy" id="264483"/>
    <lineage>
        <taxon>Eukaryota</taxon>
        <taxon>Fungi</taxon>
        <taxon>Dikarya</taxon>
        <taxon>Basidiomycota</taxon>
        <taxon>Agaricomycotina</taxon>
        <taxon>Tremellomycetes</taxon>
        <taxon>Cystofilobasidiales</taxon>
        <taxon>Mrakiaceae</taxon>
        <taxon>Phaffia</taxon>
    </lineage>
</organism>
<evidence type="ECO:0000313" key="1">
    <source>
        <dbReference type="EMBL" id="CDZ97728.1"/>
    </source>
</evidence>
<name>A0A0F7SJA1_PHARH</name>
<proteinExistence type="predicted"/>
<dbReference type="EMBL" id="LN483249">
    <property type="protein sequence ID" value="CDZ97728.1"/>
    <property type="molecule type" value="Genomic_DNA"/>
</dbReference>
<dbReference type="AlphaFoldDB" id="A0A0F7SJA1"/>
<accession>A0A0F7SJA1</accession>
<protein>
    <submittedName>
        <fullName evidence="1">Uncharacterized protein</fullName>
    </submittedName>
</protein>
<reference evidence="1" key="1">
    <citation type="submission" date="2014-08" db="EMBL/GenBank/DDBJ databases">
        <authorList>
            <person name="Sharma Rahul"/>
            <person name="Thines Marco"/>
        </authorList>
    </citation>
    <scope>NUCLEOTIDE SEQUENCE</scope>
</reference>
<sequence>MPEVRDALWLEPFRTSSSNRPHSYLENLSKLTLYSYNELTYQTIVDNDHPTFPQTYPPLCLPNLESLTLYFKQSSETDRVGYNYLRPFKVFLPLVNPKELTIGLKDDADRFFLWLQHDEWEACTKKWTRLGTVNQTDGTMICRSDTDNSVESLTEYRSILDGSSVLSTEKSITLRFPMYYGTTQATSSETLDEEFDMTAKLFTIWNSSLFTLPSHVTIEFLFRSQTLLDQASTSWTDVPKDDLKCSVLFGLTDGIVR</sequence>